<reference evidence="2" key="1">
    <citation type="journal article" date="2019" name="Int. J. Syst. Evol. Microbiol.">
        <title>The Global Catalogue of Microorganisms (GCM) 10K type strain sequencing project: providing services to taxonomists for standard genome sequencing and annotation.</title>
        <authorList>
            <consortium name="The Broad Institute Genomics Platform"/>
            <consortium name="The Broad Institute Genome Sequencing Center for Infectious Disease"/>
            <person name="Wu L."/>
            <person name="Ma J."/>
        </authorList>
    </citation>
    <scope>NUCLEOTIDE SEQUENCE [LARGE SCALE GENOMIC DNA]</scope>
    <source>
        <strain evidence="2">JCM 4586</strain>
    </source>
</reference>
<organism evidence="1 2">
    <name type="scientific">Streptomyces hiroshimensis</name>
    <dbReference type="NCBI Taxonomy" id="66424"/>
    <lineage>
        <taxon>Bacteria</taxon>
        <taxon>Bacillati</taxon>
        <taxon>Actinomycetota</taxon>
        <taxon>Actinomycetes</taxon>
        <taxon>Kitasatosporales</taxon>
        <taxon>Streptomycetaceae</taxon>
        <taxon>Streptomyces</taxon>
    </lineage>
</organism>
<proteinExistence type="predicted"/>
<evidence type="ECO:0000313" key="1">
    <source>
        <dbReference type="EMBL" id="GGX68653.1"/>
    </source>
</evidence>
<protein>
    <submittedName>
        <fullName evidence="1">Uncharacterized protein</fullName>
    </submittedName>
</protein>
<keyword evidence="2" id="KW-1185">Reference proteome</keyword>
<accession>A0ABQ2Y7F2</accession>
<gene>
    <name evidence="1" type="ORF">GCM10010324_11810</name>
</gene>
<evidence type="ECO:0000313" key="2">
    <source>
        <dbReference type="Proteomes" id="UP000659223"/>
    </source>
</evidence>
<sequence length="150" mass="16344">MLTVATSLRSSNGSFASLDQMESPVPDPDYIEGALVVTVDGVEILSREHWDYVDQLWSYVVSMLEGLKESDSVATGFPDQPIEFKFSRKGARVLVQSVVNGRTLSALVGEGELLSAFRDAGGEFFRRMVELVPGAAAFYAMEEGRLLASC</sequence>
<dbReference type="EMBL" id="BMUT01000002">
    <property type="protein sequence ID" value="GGX68653.1"/>
    <property type="molecule type" value="Genomic_DNA"/>
</dbReference>
<name>A0ABQ2Y7F2_9ACTN</name>
<dbReference type="Proteomes" id="UP000659223">
    <property type="component" value="Unassembled WGS sequence"/>
</dbReference>
<dbReference type="RefSeq" id="WP_190020532.1">
    <property type="nucleotide sequence ID" value="NZ_BMUT01000002.1"/>
</dbReference>
<comment type="caution">
    <text evidence="1">The sequence shown here is derived from an EMBL/GenBank/DDBJ whole genome shotgun (WGS) entry which is preliminary data.</text>
</comment>